<organism evidence="2 3">
    <name type="scientific">Hyaloscypha variabilis (strain UAMH 11265 / GT02V1 / F)</name>
    <name type="common">Meliniomyces variabilis</name>
    <dbReference type="NCBI Taxonomy" id="1149755"/>
    <lineage>
        <taxon>Eukaryota</taxon>
        <taxon>Fungi</taxon>
        <taxon>Dikarya</taxon>
        <taxon>Ascomycota</taxon>
        <taxon>Pezizomycotina</taxon>
        <taxon>Leotiomycetes</taxon>
        <taxon>Helotiales</taxon>
        <taxon>Hyaloscyphaceae</taxon>
        <taxon>Hyaloscypha</taxon>
        <taxon>Hyaloscypha variabilis</taxon>
    </lineage>
</organism>
<sequence>LQGWIQQCITTHSACHQDFGALPTRVIGVGKPGEEQPFLYISRGESFPYAALSHCWGSIALLRTMKSNIDDHENGLVWTALSQTFQDAITVTQELGLRYLWIDSICIIQDDSEDWETQAAQMATVYSNARVVLAATDAKDGRGGLL</sequence>
<dbReference type="EMBL" id="KZ613946">
    <property type="protein sequence ID" value="PMD39589.1"/>
    <property type="molecule type" value="Genomic_DNA"/>
</dbReference>
<gene>
    <name evidence="2" type="ORF">L207DRAFT_377689</name>
</gene>
<proteinExistence type="predicted"/>
<dbReference type="Pfam" id="PF06985">
    <property type="entry name" value="HET"/>
    <property type="match status" value="1"/>
</dbReference>
<name>A0A2J6RM73_HYAVF</name>
<keyword evidence="3" id="KW-1185">Reference proteome</keyword>
<dbReference type="AlphaFoldDB" id="A0A2J6RM73"/>
<dbReference type="PANTHER" id="PTHR33112">
    <property type="entry name" value="DOMAIN PROTEIN, PUTATIVE-RELATED"/>
    <property type="match status" value="1"/>
</dbReference>
<dbReference type="PANTHER" id="PTHR33112:SF10">
    <property type="entry name" value="TOL"/>
    <property type="match status" value="1"/>
</dbReference>
<evidence type="ECO:0000313" key="3">
    <source>
        <dbReference type="Proteomes" id="UP000235786"/>
    </source>
</evidence>
<evidence type="ECO:0000259" key="1">
    <source>
        <dbReference type="Pfam" id="PF06985"/>
    </source>
</evidence>
<dbReference type="STRING" id="1149755.A0A2J6RM73"/>
<accession>A0A2J6RM73</accession>
<dbReference type="OrthoDB" id="5347061at2759"/>
<dbReference type="Proteomes" id="UP000235786">
    <property type="component" value="Unassembled WGS sequence"/>
</dbReference>
<reference evidence="2 3" key="1">
    <citation type="submission" date="2016-04" db="EMBL/GenBank/DDBJ databases">
        <title>A degradative enzymes factory behind the ericoid mycorrhizal symbiosis.</title>
        <authorList>
            <consortium name="DOE Joint Genome Institute"/>
            <person name="Martino E."/>
            <person name="Morin E."/>
            <person name="Grelet G."/>
            <person name="Kuo A."/>
            <person name="Kohler A."/>
            <person name="Daghino S."/>
            <person name="Barry K."/>
            <person name="Choi C."/>
            <person name="Cichocki N."/>
            <person name="Clum A."/>
            <person name="Copeland A."/>
            <person name="Hainaut M."/>
            <person name="Haridas S."/>
            <person name="Labutti K."/>
            <person name="Lindquist E."/>
            <person name="Lipzen A."/>
            <person name="Khouja H.-R."/>
            <person name="Murat C."/>
            <person name="Ohm R."/>
            <person name="Olson A."/>
            <person name="Spatafora J."/>
            <person name="Veneault-Fourrey C."/>
            <person name="Henrissat B."/>
            <person name="Grigoriev I."/>
            <person name="Martin F."/>
            <person name="Perotto S."/>
        </authorList>
    </citation>
    <scope>NUCLEOTIDE SEQUENCE [LARGE SCALE GENOMIC DNA]</scope>
    <source>
        <strain evidence="2 3">F</strain>
    </source>
</reference>
<evidence type="ECO:0000313" key="2">
    <source>
        <dbReference type="EMBL" id="PMD39589.1"/>
    </source>
</evidence>
<protein>
    <recommendedName>
        <fullName evidence="1">Heterokaryon incompatibility domain-containing protein</fullName>
    </recommendedName>
</protein>
<feature type="domain" description="Heterokaryon incompatibility" evidence="1">
    <location>
        <begin position="49"/>
        <end position="143"/>
    </location>
</feature>
<dbReference type="InterPro" id="IPR010730">
    <property type="entry name" value="HET"/>
</dbReference>
<feature type="non-terminal residue" evidence="2">
    <location>
        <position position="146"/>
    </location>
</feature>
<feature type="non-terminal residue" evidence="2">
    <location>
        <position position="1"/>
    </location>
</feature>